<dbReference type="EMBL" id="CP011129">
    <property type="protein sequence ID" value="ALN78726.1"/>
    <property type="molecule type" value="Genomic_DNA"/>
</dbReference>
<evidence type="ECO:0000313" key="4">
    <source>
        <dbReference type="Proteomes" id="UP000060787"/>
    </source>
</evidence>
<dbReference type="InterPro" id="IPR024311">
    <property type="entry name" value="Lipocalin-like"/>
</dbReference>
<organism evidence="3 4">
    <name type="scientific">Lysobacter antibioticus</name>
    <dbReference type="NCBI Taxonomy" id="84531"/>
    <lineage>
        <taxon>Bacteria</taxon>
        <taxon>Pseudomonadati</taxon>
        <taxon>Pseudomonadota</taxon>
        <taxon>Gammaproteobacteria</taxon>
        <taxon>Lysobacterales</taxon>
        <taxon>Lysobacteraceae</taxon>
        <taxon>Lysobacter</taxon>
    </lineage>
</organism>
<dbReference type="RefSeq" id="WP_057916488.1">
    <property type="nucleotide sequence ID" value="NZ_CP011129.1"/>
</dbReference>
<name>A0A0S2F5A6_LYSAN</name>
<evidence type="ECO:0000256" key="1">
    <source>
        <dbReference type="SAM" id="SignalP"/>
    </source>
</evidence>
<evidence type="ECO:0000313" key="3">
    <source>
        <dbReference type="EMBL" id="ALN78726.1"/>
    </source>
</evidence>
<proteinExistence type="predicted"/>
<feature type="signal peptide" evidence="1">
    <location>
        <begin position="1"/>
        <end position="20"/>
    </location>
</feature>
<dbReference type="PROSITE" id="PS51257">
    <property type="entry name" value="PROKAR_LIPOPROTEIN"/>
    <property type="match status" value="1"/>
</dbReference>
<dbReference type="AlphaFoldDB" id="A0A0S2F5A6"/>
<dbReference type="STRING" id="84531.LA76x_0565"/>
<keyword evidence="1" id="KW-0732">Signal</keyword>
<keyword evidence="4" id="KW-1185">Reference proteome</keyword>
<protein>
    <submittedName>
        <fullName evidence="3">Lipocalin-like domain protein</fullName>
    </submittedName>
</protein>
<gene>
    <name evidence="3" type="ORF">LA76x_0565</name>
</gene>
<sequence>MKAGILFLALTGLSIGCAVATPPAAKDEAEPLRSRLVGTWQVMEVVDTDPAGKIQHPYGERPTGYIVYDPTGHLHVQLMRTPATPPFAEGDQKGSEREVRAAYDGYVAYFGTYRVDEAQSKVIHEVQGSLMPSYTGTDQPRPFKLSGDELIIEGKTQEGGFYRRFRRVK</sequence>
<feature type="chain" id="PRO_5006597194" evidence="1">
    <location>
        <begin position="21"/>
        <end position="169"/>
    </location>
</feature>
<evidence type="ECO:0000259" key="2">
    <source>
        <dbReference type="Pfam" id="PF13924"/>
    </source>
</evidence>
<dbReference type="Proteomes" id="UP000060787">
    <property type="component" value="Chromosome"/>
</dbReference>
<dbReference type="KEGG" id="lab:LA76x_0565"/>
<dbReference type="eggNOG" id="ENOG50330XP">
    <property type="taxonomic scope" value="Bacteria"/>
</dbReference>
<dbReference type="Pfam" id="PF13924">
    <property type="entry name" value="Lipocalin_5"/>
    <property type="match status" value="1"/>
</dbReference>
<dbReference type="PATRIC" id="fig|84531.8.peg.592"/>
<accession>A0A0S2F5A6</accession>
<reference evidence="3 4" key="1">
    <citation type="journal article" date="2015" name="BMC Genomics">
        <title>Comparative genomics and metabolic profiling of the genus Lysobacter.</title>
        <authorList>
            <person name="de Bruijn I."/>
            <person name="Cheng X."/>
            <person name="de Jager V."/>
            <person name="Exposito R.G."/>
            <person name="Watrous J."/>
            <person name="Patel N."/>
            <person name="Postma J."/>
            <person name="Dorrestein P.C."/>
            <person name="Kobayashi D."/>
            <person name="Raaijmakers J.M."/>
        </authorList>
    </citation>
    <scope>NUCLEOTIDE SEQUENCE [LARGE SCALE GENOMIC DNA]</scope>
    <source>
        <strain evidence="3 4">76</strain>
    </source>
</reference>
<feature type="domain" description="Lipocalin-like" evidence="2">
    <location>
        <begin position="37"/>
        <end position="154"/>
    </location>
</feature>